<feature type="compositionally biased region" description="Basic and acidic residues" evidence="5">
    <location>
        <begin position="109"/>
        <end position="120"/>
    </location>
</feature>
<dbReference type="GO" id="GO:0016987">
    <property type="term" value="F:sigma factor activity"/>
    <property type="evidence" value="ECO:0007669"/>
    <property type="project" value="UniProtKB-KW"/>
</dbReference>
<evidence type="ECO:0000259" key="6">
    <source>
        <dbReference type="Pfam" id="PF04542"/>
    </source>
</evidence>
<dbReference type="GO" id="GO:0006352">
    <property type="term" value="P:DNA-templated transcription initiation"/>
    <property type="evidence" value="ECO:0007669"/>
    <property type="project" value="InterPro"/>
</dbReference>
<dbReference type="SMART" id="SM00567">
    <property type="entry name" value="EZ_HEAT"/>
    <property type="match status" value="3"/>
</dbReference>
<dbReference type="Pfam" id="PF13646">
    <property type="entry name" value="HEAT_2"/>
    <property type="match status" value="1"/>
</dbReference>
<protein>
    <recommendedName>
        <fullName evidence="10">ECF RNA polymerase sigma factor SigE</fullName>
    </recommendedName>
</protein>
<dbReference type="CDD" id="cd06171">
    <property type="entry name" value="Sigma70_r4"/>
    <property type="match status" value="1"/>
</dbReference>
<dbReference type="PANTHER" id="PTHR43133">
    <property type="entry name" value="RNA POLYMERASE ECF-TYPE SIGMA FACTO"/>
    <property type="match status" value="1"/>
</dbReference>
<dbReference type="InterPro" id="IPR013324">
    <property type="entry name" value="RNA_pol_sigma_r3/r4-like"/>
</dbReference>
<dbReference type="Gene3D" id="1.25.10.10">
    <property type="entry name" value="Leucine-rich Repeat Variant"/>
    <property type="match status" value="2"/>
</dbReference>
<keyword evidence="9" id="KW-1185">Reference proteome</keyword>
<dbReference type="SUPFAM" id="SSF88659">
    <property type="entry name" value="Sigma3 and sigma4 domains of RNA polymerase sigma factors"/>
    <property type="match status" value="1"/>
</dbReference>
<dbReference type="InterPro" id="IPR007627">
    <property type="entry name" value="RNA_pol_sigma70_r2"/>
</dbReference>
<evidence type="ECO:0000256" key="2">
    <source>
        <dbReference type="ARBA" id="ARBA00023015"/>
    </source>
</evidence>
<dbReference type="InterPro" id="IPR004155">
    <property type="entry name" value="PBS_lyase_HEAT"/>
</dbReference>
<dbReference type="Pfam" id="PF04542">
    <property type="entry name" value="Sigma70_r2"/>
    <property type="match status" value="1"/>
</dbReference>
<dbReference type="InterPro" id="IPR036388">
    <property type="entry name" value="WH-like_DNA-bd_sf"/>
</dbReference>
<evidence type="ECO:0008006" key="10">
    <source>
        <dbReference type="Google" id="ProtNLM"/>
    </source>
</evidence>
<evidence type="ECO:0000313" key="8">
    <source>
        <dbReference type="EMBL" id="QJW95257.1"/>
    </source>
</evidence>
<dbReference type="EMBL" id="CP053452">
    <property type="protein sequence ID" value="QJW95257.1"/>
    <property type="molecule type" value="Genomic_DNA"/>
</dbReference>
<dbReference type="InterPro" id="IPR014284">
    <property type="entry name" value="RNA_pol_sigma-70_dom"/>
</dbReference>
<evidence type="ECO:0000256" key="1">
    <source>
        <dbReference type="ARBA" id="ARBA00010641"/>
    </source>
</evidence>
<evidence type="ECO:0000256" key="3">
    <source>
        <dbReference type="ARBA" id="ARBA00023082"/>
    </source>
</evidence>
<organism evidence="8 9">
    <name type="scientific">Frigoriglobus tundricola</name>
    <dbReference type="NCBI Taxonomy" id="2774151"/>
    <lineage>
        <taxon>Bacteria</taxon>
        <taxon>Pseudomonadati</taxon>
        <taxon>Planctomycetota</taxon>
        <taxon>Planctomycetia</taxon>
        <taxon>Gemmatales</taxon>
        <taxon>Gemmataceae</taxon>
        <taxon>Frigoriglobus</taxon>
    </lineage>
</organism>
<dbReference type="Pfam" id="PF03130">
    <property type="entry name" value="HEAT_PBS"/>
    <property type="match status" value="1"/>
</dbReference>
<dbReference type="Gene3D" id="1.10.1740.10">
    <property type="match status" value="1"/>
</dbReference>
<keyword evidence="2" id="KW-0805">Transcription regulation</keyword>
<dbReference type="SUPFAM" id="SSF88946">
    <property type="entry name" value="Sigma2 domain of RNA polymerase sigma factors"/>
    <property type="match status" value="1"/>
</dbReference>
<gene>
    <name evidence="8" type="ORF">FTUN_2799</name>
</gene>
<evidence type="ECO:0000259" key="7">
    <source>
        <dbReference type="Pfam" id="PF08281"/>
    </source>
</evidence>
<feature type="domain" description="RNA polymerase sigma factor 70 region 4 type 2" evidence="7">
    <location>
        <begin position="133"/>
        <end position="183"/>
    </location>
</feature>
<dbReference type="Pfam" id="PF13620">
    <property type="entry name" value="CarboxypepD_reg"/>
    <property type="match status" value="1"/>
</dbReference>
<name>A0A6M5YMG5_9BACT</name>
<keyword evidence="4" id="KW-0804">Transcription</keyword>
<dbReference type="NCBIfam" id="TIGR02937">
    <property type="entry name" value="sigma70-ECF"/>
    <property type="match status" value="1"/>
</dbReference>
<evidence type="ECO:0000313" key="9">
    <source>
        <dbReference type="Proteomes" id="UP000503447"/>
    </source>
</evidence>
<dbReference type="InterPro" id="IPR011989">
    <property type="entry name" value="ARM-like"/>
</dbReference>
<dbReference type="Gene3D" id="2.60.40.10">
    <property type="entry name" value="Immunoglobulins"/>
    <property type="match status" value="1"/>
</dbReference>
<reference evidence="9" key="1">
    <citation type="submission" date="2020-05" db="EMBL/GenBank/DDBJ databases">
        <title>Frigoriglobus tundricola gen. nov., sp. nov., a psychrotolerant cellulolytic planctomycete of the family Gemmataceae with two divergent copies of 16S rRNA gene.</title>
        <authorList>
            <person name="Kulichevskaya I.S."/>
            <person name="Ivanova A.A."/>
            <person name="Naumoff D.G."/>
            <person name="Beletsky A.V."/>
            <person name="Rijpstra W.I.C."/>
            <person name="Sinninghe Damste J.S."/>
            <person name="Mardanov A.V."/>
            <person name="Ravin N.V."/>
            <person name="Dedysh S.N."/>
        </authorList>
    </citation>
    <scope>NUCLEOTIDE SEQUENCE [LARGE SCALE GENOMIC DNA]</scope>
    <source>
        <strain evidence="9">PL17</strain>
    </source>
</reference>
<dbReference type="InterPro" id="IPR016024">
    <property type="entry name" value="ARM-type_fold"/>
</dbReference>
<sequence length="830" mass="87224">MFAHFGSILTRVSSHTAPDTELLERFVRHGDEAAFAALVERHGPMVLGACRRVLGDPHAAEDAFQAAFMVLARKAAGLSRTAALAGWLYGVARRVAMKARTAPPPEPLPGREPEGRGRDPLAELTGREIIAVLEEELHRLPAAHRLPVVLCCLEGLTLDEAAARVGCTTGALRGRLERGRDRLRARLTARGLAPAAALALASGSRIAGASALPSGLRALTVQAALNFGSRPGPVPGGPRHLAEAVLHAMLATKLKLVAVAFGATFLVVSALLAQNAREHAPPGAAKGADATGTEVAAPDGPQPGSVVIGRVLSEPGGKAVAGVVVTLWNGGGSGRWTARSDASGAYSFPDIQPGDHYRVWIESEVKGNREAGTWSEWGPVKFKDRRGAADDLFVEMPQSVSGTVTDADTGKPVPGADVTFSTADGNRTVIKTDAAGRYRLFVKSREVDLSCAGTPDRYEESKLRQRVTVGAGQHLKDVDFQVKSAPPFTGSVVMPDGKPAKGAEVRVEIRWTPLNPGSAFGGAEIGRDFRLKADDEGRFQGYMRGALGVRAQTVELKVIVRLSDHTAGGVVHAKTTAAAGYRLDPLKLALGKSSGFRVRVVNPDGEPVTDAVLIATNPRGWDFGLSGPVKHEGDGRYLMTGLVPGLDYYLVVRAPGLQPREQAGELVFQPGVVLKPDEVRDLEAVRLEWWGKKAVPGLIEKLTSAETSARERAAGQLGELGADAVGAVPALVERLKHDPRNTVRYGAAAALGKIGPMARAAVPDLITALQEDTGGGVQREAATALGLIGDPSALPVLNGALKNSDSDAPRAAAEAIRRLEEAAKKRLGAP</sequence>
<dbReference type="SUPFAM" id="SSF48371">
    <property type="entry name" value="ARM repeat"/>
    <property type="match status" value="1"/>
</dbReference>
<evidence type="ECO:0000256" key="4">
    <source>
        <dbReference type="ARBA" id="ARBA00023163"/>
    </source>
</evidence>
<evidence type="ECO:0000256" key="5">
    <source>
        <dbReference type="SAM" id="MobiDB-lite"/>
    </source>
</evidence>
<dbReference type="InterPro" id="IPR013783">
    <property type="entry name" value="Ig-like_fold"/>
</dbReference>
<dbReference type="KEGG" id="ftj:FTUN_2799"/>
<feature type="domain" description="RNA polymerase sigma-70 region 2" evidence="6">
    <location>
        <begin position="38"/>
        <end position="98"/>
    </location>
</feature>
<dbReference type="InterPro" id="IPR013325">
    <property type="entry name" value="RNA_pol_sigma_r2"/>
</dbReference>
<dbReference type="GO" id="GO:0003677">
    <property type="term" value="F:DNA binding"/>
    <property type="evidence" value="ECO:0007669"/>
    <property type="project" value="InterPro"/>
</dbReference>
<dbReference type="PANTHER" id="PTHR43133:SF51">
    <property type="entry name" value="RNA POLYMERASE SIGMA FACTOR"/>
    <property type="match status" value="1"/>
</dbReference>
<dbReference type="InterPro" id="IPR039425">
    <property type="entry name" value="RNA_pol_sigma-70-like"/>
</dbReference>
<feature type="region of interest" description="Disordered" evidence="5">
    <location>
        <begin position="280"/>
        <end position="303"/>
    </location>
</feature>
<dbReference type="AlphaFoldDB" id="A0A6M5YMG5"/>
<dbReference type="RefSeq" id="WP_171471074.1">
    <property type="nucleotide sequence ID" value="NZ_CP053452.2"/>
</dbReference>
<dbReference type="SUPFAM" id="SSF49478">
    <property type="entry name" value="Cna protein B-type domain"/>
    <property type="match status" value="1"/>
</dbReference>
<feature type="region of interest" description="Disordered" evidence="5">
    <location>
        <begin position="100"/>
        <end position="120"/>
    </location>
</feature>
<dbReference type="Proteomes" id="UP000503447">
    <property type="component" value="Chromosome"/>
</dbReference>
<dbReference type="InterPro" id="IPR008969">
    <property type="entry name" value="CarboxyPept-like_regulatory"/>
</dbReference>
<dbReference type="Gene3D" id="1.10.10.10">
    <property type="entry name" value="Winged helix-like DNA-binding domain superfamily/Winged helix DNA-binding domain"/>
    <property type="match status" value="1"/>
</dbReference>
<comment type="similarity">
    <text evidence="1">Belongs to the sigma-70 factor family. ECF subfamily.</text>
</comment>
<dbReference type="Pfam" id="PF08281">
    <property type="entry name" value="Sigma70_r4_2"/>
    <property type="match status" value="1"/>
</dbReference>
<dbReference type="SUPFAM" id="SSF49464">
    <property type="entry name" value="Carboxypeptidase regulatory domain-like"/>
    <property type="match status" value="2"/>
</dbReference>
<keyword evidence="3" id="KW-0731">Sigma factor</keyword>
<dbReference type="InterPro" id="IPR013249">
    <property type="entry name" value="RNA_pol_sigma70_r4_t2"/>
</dbReference>
<accession>A0A6M5YMG5</accession>
<dbReference type="Gene3D" id="2.60.40.1120">
    <property type="entry name" value="Carboxypeptidase-like, regulatory domain"/>
    <property type="match status" value="1"/>
</dbReference>
<proteinExistence type="inferred from homology"/>